<dbReference type="InterPro" id="IPR011324">
    <property type="entry name" value="Cytotoxic_necrot_fac-like_cat"/>
</dbReference>
<dbReference type="PANTHER" id="PTHR35147:SF1">
    <property type="entry name" value="CHEMORECEPTOR GLUTAMINE DEAMIDASE CHED-RELATED"/>
    <property type="match status" value="1"/>
</dbReference>
<dbReference type="GO" id="GO:0050568">
    <property type="term" value="F:protein-glutamine glutaminase activity"/>
    <property type="evidence" value="ECO:0007669"/>
    <property type="project" value="UniProtKB-UniRule"/>
</dbReference>
<sequence length="157" mass="16640">MKRVILNIGDAQTVDSAATFTCFGLGSCIGLFMQDRTLGLSGGAHIMLPEATTSSQACAGKFYNVADAVDHLLKQFARKGSSLKAIRAKITGGANVIQTMYNVGALNAESTRNHLTRRGVYIAASDVGGFESRTVNFHTYTGDLNITNPGRPGGRII</sequence>
<evidence type="ECO:0000256" key="2">
    <source>
        <dbReference type="ARBA" id="ARBA00022801"/>
    </source>
</evidence>
<comment type="caution">
    <text evidence="4">The sequence shown here is derived from an EMBL/GenBank/DDBJ whole genome shotgun (WGS) entry which is preliminary data.</text>
</comment>
<dbReference type="Pfam" id="PF03975">
    <property type="entry name" value="CheD"/>
    <property type="match status" value="1"/>
</dbReference>
<gene>
    <name evidence="3" type="primary">cheD</name>
    <name evidence="4" type="ORF">KK062_14450</name>
</gene>
<keyword evidence="1 3" id="KW-0145">Chemotaxis</keyword>
<evidence type="ECO:0000313" key="4">
    <source>
        <dbReference type="EMBL" id="MBT1709440.1"/>
    </source>
</evidence>
<evidence type="ECO:0000313" key="5">
    <source>
        <dbReference type="Proteomes" id="UP001319080"/>
    </source>
</evidence>
<keyword evidence="5" id="KW-1185">Reference proteome</keyword>
<dbReference type="HAMAP" id="MF_01440">
    <property type="entry name" value="CheD"/>
    <property type="match status" value="1"/>
</dbReference>
<reference evidence="4 5" key="1">
    <citation type="submission" date="2021-05" db="EMBL/GenBank/DDBJ databases">
        <title>A Polyphasic approach of four new species of the genus Ohtaekwangia: Ohtaekwangia histidinii sp. nov., Ohtaekwangia cretensis sp. nov., Ohtaekwangia indiensis sp. nov., Ohtaekwangia reichenbachii sp. nov. from diverse environment.</title>
        <authorList>
            <person name="Octaviana S."/>
        </authorList>
    </citation>
    <scope>NUCLEOTIDE SEQUENCE [LARGE SCALE GENOMIC DNA]</scope>
    <source>
        <strain evidence="4 5">PWU5</strain>
    </source>
</reference>
<accession>A0AAP2GUU2</accession>
<name>A0AAP2GUU2_9BACT</name>
<protein>
    <recommendedName>
        <fullName evidence="3">Probable chemoreceptor glutamine deamidase CheD</fullName>
        <ecNumber evidence="3">3.5.1.44</ecNumber>
    </recommendedName>
</protein>
<evidence type="ECO:0000256" key="3">
    <source>
        <dbReference type="HAMAP-Rule" id="MF_01440"/>
    </source>
</evidence>
<dbReference type="GO" id="GO:0006935">
    <property type="term" value="P:chemotaxis"/>
    <property type="evidence" value="ECO:0007669"/>
    <property type="project" value="UniProtKB-UniRule"/>
</dbReference>
<dbReference type="Proteomes" id="UP001319080">
    <property type="component" value="Unassembled WGS sequence"/>
</dbReference>
<dbReference type="Gene3D" id="3.30.1330.200">
    <property type="match status" value="1"/>
</dbReference>
<dbReference type="PROSITE" id="PS51257">
    <property type="entry name" value="PROKAR_LIPOPROTEIN"/>
    <property type="match status" value="1"/>
</dbReference>
<proteinExistence type="inferred from homology"/>
<keyword evidence="2 3" id="KW-0378">Hydrolase</keyword>
<dbReference type="AlphaFoldDB" id="A0AAP2GUU2"/>
<comment type="catalytic activity">
    <reaction evidence="3">
        <text>L-glutaminyl-[protein] + H2O = L-glutamyl-[protein] + NH4(+)</text>
        <dbReference type="Rhea" id="RHEA:16441"/>
        <dbReference type="Rhea" id="RHEA-COMP:10207"/>
        <dbReference type="Rhea" id="RHEA-COMP:10208"/>
        <dbReference type="ChEBI" id="CHEBI:15377"/>
        <dbReference type="ChEBI" id="CHEBI:28938"/>
        <dbReference type="ChEBI" id="CHEBI:29973"/>
        <dbReference type="ChEBI" id="CHEBI:30011"/>
        <dbReference type="EC" id="3.5.1.44"/>
    </reaction>
</comment>
<dbReference type="EC" id="3.5.1.44" evidence="3"/>
<dbReference type="SUPFAM" id="SSF64438">
    <property type="entry name" value="CNF1/YfiH-like putative cysteine hydrolases"/>
    <property type="match status" value="1"/>
</dbReference>
<comment type="function">
    <text evidence="3">Probably deamidates glutamine residues to glutamate on methyl-accepting chemotaxis receptors (MCPs), playing an important role in chemotaxis.</text>
</comment>
<dbReference type="CDD" id="cd16352">
    <property type="entry name" value="CheD"/>
    <property type="match status" value="1"/>
</dbReference>
<dbReference type="RefSeq" id="WP_254085018.1">
    <property type="nucleotide sequence ID" value="NZ_JAHESE010000013.1"/>
</dbReference>
<organism evidence="4 5">
    <name type="scientific">Dawidia cretensis</name>
    <dbReference type="NCBI Taxonomy" id="2782350"/>
    <lineage>
        <taxon>Bacteria</taxon>
        <taxon>Pseudomonadati</taxon>
        <taxon>Bacteroidota</taxon>
        <taxon>Cytophagia</taxon>
        <taxon>Cytophagales</taxon>
        <taxon>Chryseotaleaceae</taxon>
        <taxon>Dawidia</taxon>
    </lineage>
</organism>
<dbReference type="InterPro" id="IPR038592">
    <property type="entry name" value="CheD-like_sf"/>
</dbReference>
<evidence type="ECO:0000256" key="1">
    <source>
        <dbReference type="ARBA" id="ARBA00022500"/>
    </source>
</evidence>
<dbReference type="PANTHER" id="PTHR35147">
    <property type="entry name" value="CHEMORECEPTOR GLUTAMINE DEAMIDASE CHED-RELATED"/>
    <property type="match status" value="1"/>
</dbReference>
<dbReference type="InterPro" id="IPR005659">
    <property type="entry name" value="Chemorcpt_Glu_NH3ase_CheD"/>
</dbReference>
<dbReference type="EMBL" id="JAHESE010000013">
    <property type="protein sequence ID" value="MBT1709440.1"/>
    <property type="molecule type" value="Genomic_DNA"/>
</dbReference>
<comment type="similarity">
    <text evidence="3">Belongs to the CheD family.</text>
</comment>